<dbReference type="EMBL" id="AAOE01000014">
    <property type="protein sequence ID" value="EAR08995.1"/>
    <property type="molecule type" value="Genomic_DNA"/>
</dbReference>
<dbReference type="RefSeq" id="WP_008047589.1">
    <property type="nucleotide sequence ID" value="NZ_CH724154.1"/>
</dbReference>
<evidence type="ECO:0000313" key="2">
    <source>
        <dbReference type="EMBL" id="EAR08995.1"/>
    </source>
</evidence>
<dbReference type="OrthoDB" id="6194974at2"/>
<keyword evidence="1" id="KW-0472">Membrane</keyword>
<proteinExistence type="predicted"/>
<comment type="caution">
    <text evidence="2">The sequence shown here is derived from an EMBL/GenBank/DDBJ whole genome shotgun (WGS) entry which is preliminary data.</text>
</comment>
<dbReference type="AlphaFoldDB" id="A4BFX7"/>
<sequence>MADRKPESSSAWLIVSVLFVIAVMGLYVLSEFTGYSVLAPFRSDQLEGADRAEGSLQPAVEACKRSARAQIGSALLDSRMDSMSTRYLADTQEYFVILDLTIEGQERTAYYYECNVMAVSQQVVRTRVTGPPGTFEQIGIE</sequence>
<keyword evidence="3" id="KW-1185">Reference proteome</keyword>
<keyword evidence="1" id="KW-1133">Transmembrane helix</keyword>
<protein>
    <submittedName>
        <fullName evidence="2">Uncharacterized protein</fullName>
    </submittedName>
</protein>
<evidence type="ECO:0000256" key="1">
    <source>
        <dbReference type="SAM" id="Phobius"/>
    </source>
</evidence>
<keyword evidence="1" id="KW-0812">Transmembrane</keyword>
<reference evidence="2 3" key="1">
    <citation type="submission" date="2006-02" db="EMBL/GenBank/DDBJ databases">
        <authorList>
            <person name="Pinhassi J."/>
            <person name="Pedros-Alio C."/>
            <person name="Ferriera S."/>
            <person name="Johnson J."/>
            <person name="Kravitz S."/>
            <person name="Halpern A."/>
            <person name="Remington K."/>
            <person name="Beeson K."/>
            <person name="Tran B."/>
            <person name="Rogers Y.-H."/>
            <person name="Friedman R."/>
            <person name="Venter J.C."/>
        </authorList>
    </citation>
    <scope>NUCLEOTIDE SEQUENCE [LARGE SCALE GENOMIC DNA]</scope>
    <source>
        <strain evidence="2 3">MED297</strain>
    </source>
</reference>
<evidence type="ECO:0000313" key="3">
    <source>
        <dbReference type="Proteomes" id="UP000005953"/>
    </source>
</evidence>
<dbReference type="Proteomes" id="UP000005953">
    <property type="component" value="Unassembled WGS sequence"/>
</dbReference>
<organism evidence="2 3">
    <name type="scientific">Reinekea blandensis MED297</name>
    <dbReference type="NCBI Taxonomy" id="314283"/>
    <lineage>
        <taxon>Bacteria</taxon>
        <taxon>Pseudomonadati</taxon>
        <taxon>Pseudomonadota</taxon>
        <taxon>Gammaproteobacteria</taxon>
        <taxon>Oceanospirillales</taxon>
        <taxon>Saccharospirillaceae</taxon>
        <taxon>Reinekea</taxon>
    </lineage>
</organism>
<name>A4BFX7_9GAMM</name>
<gene>
    <name evidence="2" type="ORF">MED297_03862</name>
</gene>
<dbReference type="STRING" id="314283.MED297_03862"/>
<dbReference type="HOGENOM" id="CLU_1823773_0_0_6"/>
<accession>A4BFX7</accession>
<feature type="transmembrane region" description="Helical" evidence="1">
    <location>
        <begin position="12"/>
        <end position="30"/>
    </location>
</feature>